<dbReference type="Proteomes" id="UP000027135">
    <property type="component" value="Unassembled WGS sequence"/>
</dbReference>
<dbReference type="InParanoid" id="A0A067QYS0"/>
<proteinExistence type="predicted"/>
<reference evidence="1 2" key="1">
    <citation type="journal article" date="2014" name="Nat. Commun.">
        <title>Molecular traces of alternative social organization in a termite genome.</title>
        <authorList>
            <person name="Terrapon N."/>
            <person name="Li C."/>
            <person name="Robertson H.M."/>
            <person name="Ji L."/>
            <person name="Meng X."/>
            <person name="Booth W."/>
            <person name="Chen Z."/>
            <person name="Childers C.P."/>
            <person name="Glastad K.M."/>
            <person name="Gokhale K."/>
            <person name="Gowin J."/>
            <person name="Gronenberg W."/>
            <person name="Hermansen R.A."/>
            <person name="Hu H."/>
            <person name="Hunt B.G."/>
            <person name="Huylmans A.K."/>
            <person name="Khalil S.M."/>
            <person name="Mitchell R.D."/>
            <person name="Munoz-Torres M.C."/>
            <person name="Mustard J.A."/>
            <person name="Pan H."/>
            <person name="Reese J.T."/>
            <person name="Scharf M.E."/>
            <person name="Sun F."/>
            <person name="Vogel H."/>
            <person name="Xiao J."/>
            <person name="Yang W."/>
            <person name="Yang Z."/>
            <person name="Yang Z."/>
            <person name="Zhou J."/>
            <person name="Zhu J."/>
            <person name="Brent C.S."/>
            <person name="Elsik C.G."/>
            <person name="Goodisman M.A."/>
            <person name="Liberles D.A."/>
            <person name="Roe R.M."/>
            <person name="Vargo E.L."/>
            <person name="Vilcinskas A."/>
            <person name="Wang J."/>
            <person name="Bornberg-Bauer E."/>
            <person name="Korb J."/>
            <person name="Zhang G."/>
            <person name="Liebig J."/>
        </authorList>
    </citation>
    <scope>NUCLEOTIDE SEQUENCE [LARGE SCALE GENOMIC DNA]</scope>
    <source>
        <tissue evidence="1">Whole organism</tissue>
    </source>
</reference>
<dbReference type="EMBL" id="KK852818">
    <property type="protein sequence ID" value="KDR15667.1"/>
    <property type="molecule type" value="Genomic_DNA"/>
</dbReference>
<protein>
    <submittedName>
        <fullName evidence="1">Uncharacterized protein</fullName>
    </submittedName>
</protein>
<name>A0A067QYS0_ZOONE</name>
<gene>
    <name evidence="1" type="ORF">L798_09744</name>
</gene>
<organism evidence="1 2">
    <name type="scientific">Zootermopsis nevadensis</name>
    <name type="common">Dampwood termite</name>
    <dbReference type="NCBI Taxonomy" id="136037"/>
    <lineage>
        <taxon>Eukaryota</taxon>
        <taxon>Metazoa</taxon>
        <taxon>Ecdysozoa</taxon>
        <taxon>Arthropoda</taxon>
        <taxon>Hexapoda</taxon>
        <taxon>Insecta</taxon>
        <taxon>Pterygota</taxon>
        <taxon>Neoptera</taxon>
        <taxon>Polyneoptera</taxon>
        <taxon>Dictyoptera</taxon>
        <taxon>Blattodea</taxon>
        <taxon>Blattoidea</taxon>
        <taxon>Termitoidae</taxon>
        <taxon>Termopsidae</taxon>
        <taxon>Zootermopsis</taxon>
    </lineage>
</organism>
<evidence type="ECO:0000313" key="1">
    <source>
        <dbReference type="EMBL" id="KDR15667.1"/>
    </source>
</evidence>
<evidence type="ECO:0000313" key="2">
    <source>
        <dbReference type="Proteomes" id="UP000027135"/>
    </source>
</evidence>
<keyword evidence="2" id="KW-1185">Reference proteome</keyword>
<accession>A0A067QYS0</accession>
<dbReference type="AlphaFoldDB" id="A0A067QYS0"/>
<sequence>MPPPAPEGPHTTLGEAVVMTSPADRGTTAGAETSGCCGPSRLRSCRNFDGIFFSLKLVTEHCRSLFYESPRVARCSVRGQGLKLGSHTGYPVSSSFYGNA</sequence>